<dbReference type="OrthoDB" id="3045208at2759"/>
<dbReference type="EMBL" id="ML769529">
    <property type="protein sequence ID" value="KAE9395533.1"/>
    <property type="molecule type" value="Genomic_DNA"/>
</dbReference>
<keyword evidence="2" id="KW-1185">Reference proteome</keyword>
<protein>
    <submittedName>
        <fullName evidence="1">Uncharacterized protein</fullName>
    </submittedName>
</protein>
<proteinExistence type="predicted"/>
<accession>A0A6A4HCT5</accession>
<gene>
    <name evidence="1" type="ORF">BT96DRAFT_143697</name>
</gene>
<evidence type="ECO:0000313" key="1">
    <source>
        <dbReference type="EMBL" id="KAE9395533.1"/>
    </source>
</evidence>
<sequence>MSQYFLSHPANTSTAGCLEEDQVFIRNAHEGNMTLVKSSTRSEVPYRVEGGARVALVWAAVEHLRLDLAISVFSRVLEGNHHEDLWFWRHGDEELTGAATLRSSPPWKEAANALQIRSSRQQAQTKLEQLELKQLVQSAAPELRVAMIYWLVMTSQAYKTATRKPGRRDEEEGGVLGGVRALVTRWWSSLPDGVQKWLSEHSQDYDRRAFDAGMVAKGHNCHVDDPEQHGFASDDPTRALRTWLFMRSRLYPLRKDNIFCLGYRRRWSSDKSDICPVYLSSALEPLPPWTPAPAVVALRHIWDRVADGRDFSKWIAIQDMSGFQEVENFIYRISSDFPSLEFRPWVNTYPQDIREAAASYTLEEWRTVAACVPLYPAATTIDKKKRFGTSVLKKITSALHPKLIFDIRACFAAMVWKMMLANMSTMEHVRKFVDIMGSFELIPRHTNHALETVCTSFYSEIKKLHHTCWSYNRIAEYASVMMFMGQEVPEVVGIDVDGAWGCPICGIQ</sequence>
<reference evidence="1" key="1">
    <citation type="journal article" date="2019" name="Environ. Microbiol.">
        <title>Fungal ecological strategies reflected in gene transcription - a case study of two litter decomposers.</title>
        <authorList>
            <person name="Barbi F."/>
            <person name="Kohler A."/>
            <person name="Barry K."/>
            <person name="Baskaran P."/>
            <person name="Daum C."/>
            <person name="Fauchery L."/>
            <person name="Ihrmark K."/>
            <person name="Kuo A."/>
            <person name="LaButti K."/>
            <person name="Lipzen A."/>
            <person name="Morin E."/>
            <person name="Grigoriev I.V."/>
            <person name="Henrissat B."/>
            <person name="Lindahl B."/>
            <person name="Martin F."/>
        </authorList>
    </citation>
    <scope>NUCLEOTIDE SEQUENCE</scope>
    <source>
        <strain evidence="1">JB14</strain>
    </source>
</reference>
<evidence type="ECO:0000313" key="2">
    <source>
        <dbReference type="Proteomes" id="UP000799118"/>
    </source>
</evidence>
<dbReference type="AlphaFoldDB" id="A0A6A4HCT5"/>
<dbReference type="Proteomes" id="UP000799118">
    <property type="component" value="Unassembled WGS sequence"/>
</dbReference>
<organism evidence="1 2">
    <name type="scientific">Gymnopus androsaceus JB14</name>
    <dbReference type="NCBI Taxonomy" id="1447944"/>
    <lineage>
        <taxon>Eukaryota</taxon>
        <taxon>Fungi</taxon>
        <taxon>Dikarya</taxon>
        <taxon>Basidiomycota</taxon>
        <taxon>Agaricomycotina</taxon>
        <taxon>Agaricomycetes</taxon>
        <taxon>Agaricomycetidae</taxon>
        <taxon>Agaricales</taxon>
        <taxon>Marasmiineae</taxon>
        <taxon>Omphalotaceae</taxon>
        <taxon>Gymnopus</taxon>
    </lineage>
</organism>
<name>A0A6A4HCT5_9AGAR</name>